<dbReference type="SUPFAM" id="SSF55729">
    <property type="entry name" value="Acyl-CoA N-acyltransferases (Nat)"/>
    <property type="match status" value="1"/>
</dbReference>
<gene>
    <name evidence="2" type="ORF">NT2_02_00670</name>
</gene>
<dbReference type="InterPro" id="IPR050644">
    <property type="entry name" value="PG_Glycine_Bridge_Synth"/>
</dbReference>
<evidence type="ECO:0000259" key="1">
    <source>
        <dbReference type="Pfam" id="PF13480"/>
    </source>
</evidence>
<name>U2ZRJ2_9SPHN</name>
<dbReference type="PANTHER" id="PTHR36174">
    <property type="entry name" value="LIPID II:GLYCINE GLYCYLTRANSFERASE"/>
    <property type="match status" value="1"/>
</dbReference>
<comment type="caution">
    <text evidence="2">The sequence shown here is derived from an EMBL/GenBank/DDBJ whole genome shotgun (WGS) entry which is preliminary data.</text>
</comment>
<accession>U2ZRJ2</accession>
<protein>
    <recommendedName>
        <fullName evidence="1">BioF2-like acetyltransferase domain-containing protein</fullName>
    </recommendedName>
</protein>
<dbReference type="Gene3D" id="3.40.630.30">
    <property type="match status" value="1"/>
</dbReference>
<dbReference type="eggNOG" id="COG2348">
    <property type="taxonomic scope" value="Bacteria"/>
</dbReference>
<dbReference type="InterPro" id="IPR016181">
    <property type="entry name" value="Acyl_CoA_acyltransferase"/>
</dbReference>
<dbReference type="PANTHER" id="PTHR36174:SF1">
    <property type="entry name" value="LIPID II:GLYCINE GLYCYLTRANSFERASE"/>
    <property type="match status" value="1"/>
</dbReference>
<organism evidence="2 3">
    <name type="scientific">Caenibius tardaugens NBRC 16725</name>
    <dbReference type="NCBI Taxonomy" id="1219035"/>
    <lineage>
        <taxon>Bacteria</taxon>
        <taxon>Pseudomonadati</taxon>
        <taxon>Pseudomonadota</taxon>
        <taxon>Alphaproteobacteria</taxon>
        <taxon>Sphingomonadales</taxon>
        <taxon>Erythrobacteraceae</taxon>
        <taxon>Caenibius</taxon>
    </lineage>
</organism>
<dbReference type="NCBIfam" id="TIGR03019">
    <property type="entry name" value="pepcterm_femAB"/>
    <property type="match status" value="1"/>
</dbReference>
<dbReference type="RefSeq" id="WP_021688891.1">
    <property type="nucleotide sequence ID" value="NZ_BASZ01000002.1"/>
</dbReference>
<dbReference type="AlphaFoldDB" id="U2ZRJ2"/>
<feature type="domain" description="BioF2-like acetyltransferase" evidence="1">
    <location>
        <begin position="167"/>
        <end position="298"/>
    </location>
</feature>
<sequence>MNAPFDFQSDMSLAIRPADFTDPVAIARIEAFVADCDAGAVFHRPAWLQAVEMGTGQAAVGISAERAGRVVGWLPLTEVHSPLFGRALVSSGFGVGGGILATDQAVAAKLAHAAEELALRHSCATVELRGGALPRQWDARHDSHCGFAAPLQPDDETQLLAIPRKQRAEVRKGLDANLRVRVGTDEVDRAAHYGVYAESVRNLGTPVFPRSLFDAVLDRLDADILTVHHDGEPVASVLSLYHRGAVLPYWGGGTFAARGLRANDRMYFELMRHARLRGCAIFDFGRSKTGSGAYHFKRNWGFEARPLSYATWNAPGHAARDVDPTSARHAARIALWKRLPLALANRLGPFIAKGLG</sequence>
<evidence type="ECO:0000313" key="3">
    <source>
        <dbReference type="Proteomes" id="UP000016568"/>
    </source>
</evidence>
<dbReference type="InterPro" id="IPR017469">
    <property type="entry name" value="PEP-CTERM_FemAB-rel"/>
</dbReference>
<dbReference type="KEGG" id="ntd:EGO55_20245"/>
<evidence type="ECO:0000313" key="2">
    <source>
        <dbReference type="EMBL" id="GAD47984.1"/>
    </source>
</evidence>
<proteinExistence type="predicted"/>
<dbReference type="Pfam" id="PF13480">
    <property type="entry name" value="Acetyltransf_6"/>
    <property type="match status" value="1"/>
</dbReference>
<dbReference type="EMBL" id="BASZ01000002">
    <property type="protein sequence ID" value="GAD47984.1"/>
    <property type="molecule type" value="Genomic_DNA"/>
</dbReference>
<reference evidence="2 3" key="1">
    <citation type="submission" date="2013-09" db="EMBL/GenBank/DDBJ databases">
        <title>Whole genome shotgun sequence of Novosphingobium tardaugens NBRC 16725.</title>
        <authorList>
            <person name="Isaki S."/>
            <person name="Hosoyama A."/>
            <person name="Tsuchikane K."/>
            <person name="Katsumata H."/>
            <person name="Ando Y."/>
            <person name="Yamazaki S."/>
            <person name="Fujita N."/>
        </authorList>
    </citation>
    <scope>NUCLEOTIDE SEQUENCE [LARGE SCALE GENOMIC DNA]</scope>
    <source>
        <strain evidence="2 3">NBRC 16725</strain>
    </source>
</reference>
<dbReference type="Proteomes" id="UP000016568">
    <property type="component" value="Unassembled WGS sequence"/>
</dbReference>
<keyword evidence="3" id="KW-1185">Reference proteome</keyword>
<dbReference type="OrthoDB" id="9773932at2"/>
<dbReference type="InterPro" id="IPR038740">
    <property type="entry name" value="BioF2-like_GNAT_dom"/>
</dbReference>